<evidence type="ECO:0000259" key="2">
    <source>
        <dbReference type="Pfam" id="PF09976"/>
    </source>
</evidence>
<evidence type="ECO:0000313" key="3">
    <source>
        <dbReference type="EMBL" id="GFK94282.1"/>
    </source>
</evidence>
<keyword evidence="4" id="KW-1185">Reference proteome</keyword>
<accession>A0A6V8LNV8</accession>
<dbReference type="Pfam" id="PF09976">
    <property type="entry name" value="TPR_21"/>
    <property type="match status" value="1"/>
</dbReference>
<dbReference type="SUPFAM" id="SSF48452">
    <property type="entry name" value="TPR-like"/>
    <property type="match status" value="1"/>
</dbReference>
<dbReference type="EMBL" id="BLTE01000009">
    <property type="protein sequence ID" value="GFK94282.1"/>
    <property type="molecule type" value="Genomic_DNA"/>
</dbReference>
<feature type="domain" description="Ancillary SecYEG translocon subunit/Cell division coordinator CpoB TPR" evidence="2">
    <location>
        <begin position="18"/>
        <end position="205"/>
    </location>
</feature>
<gene>
    <name evidence="3" type="ORF">NNJEOMEG_02124</name>
</gene>
<dbReference type="Gene3D" id="1.25.40.10">
    <property type="entry name" value="Tetratricopeptide repeat domain"/>
    <property type="match status" value="1"/>
</dbReference>
<evidence type="ECO:0000313" key="4">
    <source>
        <dbReference type="Proteomes" id="UP000494245"/>
    </source>
</evidence>
<dbReference type="AlphaFoldDB" id="A0A6V8LNV8"/>
<protein>
    <recommendedName>
        <fullName evidence="2">Ancillary SecYEG translocon subunit/Cell division coordinator CpoB TPR domain-containing protein</fullName>
    </recommendedName>
</protein>
<feature type="transmembrane region" description="Helical" evidence="1">
    <location>
        <begin position="23"/>
        <end position="43"/>
    </location>
</feature>
<dbReference type="InterPro" id="IPR018704">
    <property type="entry name" value="SecYEG/CpoB_TPR"/>
</dbReference>
<comment type="caution">
    <text evidence="3">The sequence shown here is derived from an EMBL/GenBank/DDBJ whole genome shotgun (WGS) entry which is preliminary data.</text>
</comment>
<sequence>MADISFDRGGQDNPLASFLGNNWRTLIAAVVAALLAVGGYAAYTSYAKKAKAQAENDLGAIIASKTGPERLSALEAYVKTAPASTKDAALLELARTAAEQGNHAKAAEAWNQLALAAPGGVKDLAVLGQASALAQAGDKAQAVKLLADFMPKAPKAFQPLVARQLAAVAEDAQAWTEALAAYERLREAAEGGNKALFEAKITEIKAKTK</sequence>
<keyword evidence="1" id="KW-0472">Membrane</keyword>
<evidence type="ECO:0000256" key="1">
    <source>
        <dbReference type="SAM" id="Phobius"/>
    </source>
</evidence>
<reference evidence="3 4" key="2">
    <citation type="submission" date="2020-05" db="EMBL/GenBank/DDBJ databases">
        <title>Draft genome sequence of Desulfovibrio sp. strainFSS-1.</title>
        <authorList>
            <person name="Shimoshige H."/>
            <person name="Kobayashi H."/>
            <person name="Maekawa T."/>
        </authorList>
    </citation>
    <scope>NUCLEOTIDE SEQUENCE [LARGE SCALE GENOMIC DNA]</scope>
    <source>
        <strain evidence="3 4">SIID29052-01</strain>
    </source>
</reference>
<proteinExistence type="predicted"/>
<organism evidence="3 4">
    <name type="scientific">Fundidesulfovibrio magnetotacticus</name>
    <dbReference type="NCBI Taxonomy" id="2730080"/>
    <lineage>
        <taxon>Bacteria</taxon>
        <taxon>Pseudomonadati</taxon>
        <taxon>Thermodesulfobacteriota</taxon>
        <taxon>Desulfovibrionia</taxon>
        <taxon>Desulfovibrionales</taxon>
        <taxon>Desulfovibrionaceae</taxon>
        <taxon>Fundidesulfovibrio</taxon>
    </lineage>
</organism>
<dbReference type="Proteomes" id="UP000494245">
    <property type="component" value="Unassembled WGS sequence"/>
</dbReference>
<dbReference type="InterPro" id="IPR011990">
    <property type="entry name" value="TPR-like_helical_dom_sf"/>
</dbReference>
<name>A0A6V8LNV8_9BACT</name>
<reference evidence="3 4" key="1">
    <citation type="submission" date="2020-04" db="EMBL/GenBank/DDBJ databases">
        <authorList>
            <consortium name="Desulfovibrio sp. FSS-1 genome sequencing consortium"/>
            <person name="Shimoshige H."/>
            <person name="Kobayashi H."/>
            <person name="Maekawa T."/>
        </authorList>
    </citation>
    <scope>NUCLEOTIDE SEQUENCE [LARGE SCALE GENOMIC DNA]</scope>
    <source>
        <strain evidence="3 4">SIID29052-01</strain>
    </source>
</reference>
<keyword evidence="1" id="KW-1133">Transmembrane helix</keyword>
<dbReference type="RefSeq" id="WP_173084212.1">
    <property type="nucleotide sequence ID" value="NZ_BLTE01000009.1"/>
</dbReference>
<keyword evidence="1" id="KW-0812">Transmembrane</keyword>